<accession>A0A0F9R9C5</accession>
<evidence type="ECO:0000313" key="1">
    <source>
        <dbReference type="EMBL" id="KKN21766.1"/>
    </source>
</evidence>
<reference evidence="1" key="1">
    <citation type="journal article" date="2015" name="Nature">
        <title>Complex archaea that bridge the gap between prokaryotes and eukaryotes.</title>
        <authorList>
            <person name="Spang A."/>
            <person name="Saw J.H."/>
            <person name="Jorgensen S.L."/>
            <person name="Zaremba-Niedzwiedzka K."/>
            <person name="Martijn J."/>
            <person name="Lind A.E."/>
            <person name="van Eijk R."/>
            <person name="Schleper C."/>
            <person name="Guy L."/>
            <person name="Ettema T.J."/>
        </authorList>
    </citation>
    <scope>NUCLEOTIDE SEQUENCE</scope>
</reference>
<sequence length="78" mass="8681">FIDILAFLRGDPLAPEMTAMKVAESRRDRDALLAVVNMAIAYEQTLAPFGSADEGFYHVGDEIALDNFQDAITAYRRD</sequence>
<protein>
    <submittedName>
        <fullName evidence="1">Uncharacterized protein</fullName>
    </submittedName>
</protein>
<dbReference type="AlphaFoldDB" id="A0A0F9R9C5"/>
<organism evidence="1">
    <name type="scientific">marine sediment metagenome</name>
    <dbReference type="NCBI Taxonomy" id="412755"/>
    <lineage>
        <taxon>unclassified sequences</taxon>
        <taxon>metagenomes</taxon>
        <taxon>ecological metagenomes</taxon>
    </lineage>
</organism>
<feature type="non-terminal residue" evidence="1">
    <location>
        <position position="1"/>
    </location>
</feature>
<dbReference type="EMBL" id="LAZR01003120">
    <property type="protein sequence ID" value="KKN21766.1"/>
    <property type="molecule type" value="Genomic_DNA"/>
</dbReference>
<name>A0A0F9R9C5_9ZZZZ</name>
<proteinExistence type="predicted"/>
<comment type="caution">
    <text evidence="1">The sequence shown here is derived from an EMBL/GenBank/DDBJ whole genome shotgun (WGS) entry which is preliminary data.</text>
</comment>
<gene>
    <name evidence="1" type="ORF">LCGC14_0921920</name>
</gene>